<proteinExistence type="predicted"/>
<accession>T0R0Y0</accession>
<name>T0R0Y0_SAPDV</name>
<evidence type="ECO:0000313" key="2">
    <source>
        <dbReference type="Proteomes" id="UP000030762"/>
    </source>
</evidence>
<gene>
    <name evidence="1" type="ORF">SDRG_02492</name>
</gene>
<dbReference type="EMBL" id="JH767136">
    <property type="protein sequence ID" value="EQC40606.1"/>
    <property type="molecule type" value="Genomic_DNA"/>
</dbReference>
<organism evidence="1 2">
    <name type="scientific">Saprolegnia diclina (strain VS20)</name>
    <dbReference type="NCBI Taxonomy" id="1156394"/>
    <lineage>
        <taxon>Eukaryota</taxon>
        <taxon>Sar</taxon>
        <taxon>Stramenopiles</taxon>
        <taxon>Oomycota</taxon>
        <taxon>Saprolegniomycetes</taxon>
        <taxon>Saprolegniales</taxon>
        <taxon>Saprolegniaceae</taxon>
        <taxon>Saprolegnia</taxon>
    </lineage>
</organism>
<dbReference type="GeneID" id="19943219"/>
<dbReference type="RefSeq" id="XP_008606305.1">
    <property type="nucleotide sequence ID" value="XM_008608083.1"/>
</dbReference>
<reference evidence="1 2" key="1">
    <citation type="submission" date="2012-04" db="EMBL/GenBank/DDBJ databases">
        <title>The Genome Sequence of Saprolegnia declina VS20.</title>
        <authorList>
            <consortium name="The Broad Institute Genome Sequencing Platform"/>
            <person name="Russ C."/>
            <person name="Nusbaum C."/>
            <person name="Tyler B."/>
            <person name="van West P."/>
            <person name="Dieguez-Uribeondo J."/>
            <person name="de Bruijn I."/>
            <person name="Tripathy S."/>
            <person name="Jiang R."/>
            <person name="Young S.K."/>
            <person name="Zeng Q."/>
            <person name="Gargeya S."/>
            <person name="Fitzgerald M."/>
            <person name="Haas B."/>
            <person name="Abouelleil A."/>
            <person name="Alvarado L."/>
            <person name="Arachchi H.M."/>
            <person name="Berlin A."/>
            <person name="Chapman S.B."/>
            <person name="Goldberg J."/>
            <person name="Griggs A."/>
            <person name="Gujja S."/>
            <person name="Hansen M."/>
            <person name="Howarth C."/>
            <person name="Imamovic A."/>
            <person name="Larimer J."/>
            <person name="McCowen C."/>
            <person name="Montmayeur A."/>
            <person name="Murphy C."/>
            <person name="Neiman D."/>
            <person name="Pearson M."/>
            <person name="Priest M."/>
            <person name="Roberts A."/>
            <person name="Saif S."/>
            <person name="Shea T."/>
            <person name="Sisk P."/>
            <person name="Sykes S."/>
            <person name="Wortman J."/>
            <person name="Nusbaum C."/>
            <person name="Birren B."/>
        </authorList>
    </citation>
    <scope>NUCLEOTIDE SEQUENCE [LARGE SCALE GENOMIC DNA]</scope>
    <source>
        <strain evidence="1 2">VS20</strain>
    </source>
</reference>
<keyword evidence="2" id="KW-1185">Reference proteome</keyword>
<dbReference type="OMA" id="RDQQDCV"/>
<dbReference type="AlphaFoldDB" id="T0R0Y0"/>
<dbReference type="VEuPathDB" id="FungiDB:SDRG_02492"/>
<dbReference type="OrthoDB" id="59675at2759"/>
<sequence>MGLQWAWYGSDLGGTRPCASTYELYNTAIPEIPAAKYANLAFLPDAPPRTDPKDDERGLQTRELLTRLETTHALPATFKRLMASRELQALVPSCTSSYFYLGEPVYVPTLELTLLLFYRDQQDCVLWYLVLDGAHAGCIISAPQILKTPGSIADDNGVDDADDVFTAIQDEAVRCAASFDEFVYRIWVENHIWYQQNGVPRCVDSTAFVQAECDWYLAATKSLSG</sequence>
<dbReference type="Proteomes" id="UP000030762">
    <property type="component" value="Unassembled WGS sequence"/>
</dbReference>
<dbReference type="InParanoid" id="T0R0Y0"/>
<evidence type="ECO:0000313" key="1">
    <source>
        <dbReference type="EMBL" id="EQC40606.1"/>
    </source>
</evidence>
<protein>
    <submittedName>
        <fullName evidence="1">Uncharacterized protein</fullName>
    </submittedName>
</protein>